<sequence length="186" mass="21373">MYTWDHVHMEIEPSRMRTVFLDHYRFARIWPQQTHTKLMVVGVRPVPARGSRNCDFVRICAFLLSMMLKKGNSMNETRSSSYNWCMYAPLLRYCQSIPTQQPPFAATCLSVVLTFSSNLFASWKPPQRSLWFLTVQPLLLTSTPISWWSSSTKHKTGIIGYHRLTSTASSSSSRSRSGPWKSRSAS</sequence>
<name>A0A2H3BR34_9AGAR</name>
<keyword evidence="2" id="KW-1185">Reference proteome</keyword>
<proteinExistence type="predicted"/>
<evidence type="ECO:0000313" key="2">
    <source>
        <dbReference type="Proteomes" id="UP000218334"/>
    </source>
</evidence>
<gene>
    <name evidence="1" type="ORF">ARMSODRAFT_162878</name>
</gene>
<accession>A0A2H3BR34</accession>
<dbReference type="EMBL" id="KZ293429">
    <property type="protein sequence ID" value="PBK69432.1"/>
    <property type="molecule type" value="Genomic_DNA"/>
</dbReference>
<dbReference type="AlphaFoldDB" id="A0A2H3BR34"/>
<dbReference type="Proteomes" id="UP000218334">
    <property type="component" value="Unassembled WGS sequence"/>
</dbReference>
<evidence type="ECO:0000313" key="1">
    <source>
        <dbReference type="EMBL" id="PBK69432.1"/>
    </source>
</evidence>
<organism evidence="1 2">
    <name type="scientific">Armillaria solidipes</name>
    <dbReference type="NCBI Taxonomy" id="1076256"/>
    <lineage>
        <taxon>Eukaryota</taxon>
        <taxon>Fungi</taxon>
        <taxon>Dikarya</taxon>
        <taxon>Basidiomycota</taxon>
        <taxon>Agaricomycotina</taxon>
        <taxon>Agaricomycetes</taxon>
        <taxon>Agaricomycetidae</taxon>
        <taxon>Agaricales</taxon>
        <taxon>Marasmiineae</taxon>
        <taxon>Physalacriaceae</taxon>
        <taxon>Armillaria</taxon>
    </lineage>
</organism>
<reference evidence="2" key="1">
    <citation type="journal article" date="2017" name="Nat. Ecol. Evol.">
        <title>Genome expansion and lineage-specific genetic innovations in the forest pathogenic fungi Armillaria.</title>
        <authorList>
            <person name="Sipos G."/>
            <person name="Prasanna A.N."/>
            <person name="Walter M.C."/>
            <person name="O'Connor E."/>
            <person name="Balint B."/>
            <person name="Krizsan K."/>
            <person name="Kiss B."/>
            <person name="Hess J."/>
            <person name="Varga T."/>
            <person name="Slot J."/>
            <person name="Riley R."/>
            <person name="Boka B."/>
            <person name="Rigling D."/>
            <person name="Barry K."/>
            <person name="Lee J."/>
            <person name="Mihaltcheva S."/>
            <person name="LaButti K."/>
            <person name="Lipzen A."/>
            <person name="Waldron R."/>
            <person name="Moloney N.M."/>
            <person name="Sperisen C."/>
            <person name="Kredics L."/>
            <person name="Vagvoelgyi C."/>
            <person name="Patrignani A."/>
            <person name="Fitzpatrick D."/>
            <person name="Nagy I."/>
            <person name="Doyle S."/>
            <person name="Anderson J.B."/>
            <person name="Grigoriev I.V."/>
            <person name="Gueldener U."/>
            <person name="Muensterkoetter M."/>
            <person name="Nagy L.G."/>
        </authorList>
    </citation>
    <scope>NUCLEOTIDE SEQUENCE [LARGE SCALE GENOMIC DNA]</scope>
    <source>
        <strain evidence="2">28-4</strain>
    </source>
</reference>
<protein>
    <submittedName>
        <fullName evidence="1">Uncharacterized protein</fullName>
    </submittedName>
</protein>